<evidence type="ECO:0000313" key="4">
    <source>
        <dbReference type="Proteomes" id="UP000184330"/>
    </source>
</evidence>
<gene>
    <name evidence="3" type="ORF">PAC_17431</name>
</gene>
<dbReference type="InterPro" id="IPR002347">
    <property type="entry name" value="SDR_fam"/>
</dbReference>
<evidence type="ECO:0000256" key="1">
    <source>
        <dbReference type="ARBA" id="ARBA00006484"/>
    </source>
</evidence>
<evidence type="ECO:0000313" key="3">
    <source>
        <dbReference type="EMBL" id="CZR67532.1"/>
    </source>
</evidence>
<dbReference type="STRING" id="576137.A0A1L7XR46"/>
<comment type="similarity">
    <text evidence="1">Belongs to the short-chain dehydrogenases/reductases (SDR) family.</text>
</comment>
<sequence length="313" mass="34033">MLDLATLPKDWVVTSGQFTRKAYTKIYPAINPTEPENSLKDKTVVIGASRGIGAKGIAPAFAKAGVKAIVLIATNAAKLKSVEEELKKINPHLEILTLGADISSAEQVTKAWSEVNARYPKVHVLVNNAGVECTQSDKMMHEQDPDIFMKNFEVNVKGTHIMTQQFLQAALPWASTTDKARVITLSSSSAWGVWPFLAAYAMSKAVNIMYTTTLAAAYPETLLAIAVNPGMNDTEILPDSLRAAGFNFNDPALTGGTIVWLAADPARSQFLNGRVLTTEWDVEELVARKEEITSKNLLTMQLKAILGVEQFIG</sequence>
<name>A0A1L7XR46_9HELO</name>
<reference evidence="3 4" key="1">
    <citation type="submission" date="2016-03" db="EMBL/GenBank/DDBJ databases">
        <authorList>
            <person name="Ploux O."/>
        </authorList>
    </citation>
    <scope>NUCLEOTIDE SEQUENCE [LARGE SCALE GENOMIC DNA]</scope>
    <source>
        <strain evidence="3 4">UAMH 11012</strain>
    </source>
</reference>
<dbReference type="PANTHER" id="PTHR42901:SF1">
    <property type="entry name" value="ALCOHOL DEHYDROGENASE"/>
    <property type="match status" value="1"/>
</dbReference>
<dbReference type="SUPFAM" id="SSF51735">
    <property type="entry name" value="NAD(P)-binding Rossmann-fold domains"/>
    <property type="match status" value="1"/>
</dbReference>
<dbReference type="PRINTS" id="PR00081">
    <property type="entry name" value="GDHRDH"/>
</dbReference>
<dbReference type="CDD" id="cd05233">
    <property type="entry name" value="SDR_c"/>
    <property type="match status" value="1"/>
</dbReference>
<dbReference type="AlphaFoldDB" id="A0A1L7XR46"/>
<keyword evidence="2" id="KW-0560">Oxidoreductase</keyword>
<evidence type="ECO:0000256" key="2">
    <source>
        <dbReference type="ARBA" id="ARBA00023002"/>
    </source>
</evidence>
<dbReference type="GO" id="GO:0016491">
    <property type="term" value="F:oxidoreductase activity"/>
    <property type="evidence" value="ECO:0007669"/>
    <property type="project" value="UniProtKB-KW"/>
</dbReference>
<dbReference type="OrthoDB" id="1933717at2759"/>
<organism evidence="3 4">
    <name type="scientific">Phialocephala subalpina</name>
    <dbReference type="NCBI Taxonomy" id="576137"/>
    <lineage>
        <taxon>Eukaryota</taxon>
        <taxon>Fungi</taxon>
        <taxon>Dikarya</taxon>
        <taxon>Ascomycota</taxon>
        <taxon>Pezizomycotina</taxon>
        <taxon>Leotiomycetes</taxon>
        <taxon>Helotiales</taxon>
        <taxon>Mollisiaceae</taxon>
        <taxon>Phialocephala</taxon>
        <taxon>Phialocephala fortinii species complex</taxon>
    </lineage>
</organism>
<dbReference type="InterPro" id="IPR036291">
    <property type="entry name" value="NAD(P)-bd_dom_sf"/>
</dbReference>
<accession>A0A1L7XR46</accession>
<evidence type="ECO:0008006" key="5">
    <source>
        <dbReference type="Google" id="ProtNLM"/>
    </source>
</evidence>
<dbReference type="EMBL" id="FJOG01000044">
    <property type="protein sequence ID" value="CZR67532.1"/>
    <property type="molecule type" value="Genomic_DNA"/>
</dbReference>
<protein>
    <recommendedName>
        <fullName evidence="5">NAD(P)-binding protein</fullName>
    </recommendedName>
</protein>
<dbReference type="Gene3D" id="3.40.50.720">
    <property type="entry name" value="NAD(P)-binding Rossmann-like Domain"/>
    <property type="match status" value="1"/>
</dbReference>
<proteinExistence type="inferred from homology"/>
<dbReference type="Proteomes" id="UP000184330">
    <property type="component" value="Unassembled WGS sequence"/>
</dbReference>
<dbReference type="PANTHER" id="PTHR42901">
    <property type="entry name" value="ALCOHOL DEHYDROGENASE"/>
    <property type="match status" value="1"/>
</dbReference>
<dbReference type="Pfam" id="PF00106">
    <property type="entry name" value="adh_short"/>
    <property type="match status" value="1"/>
</dbReference>
<keyword evidence="4" id="KW-1185">Reference proteome</keyword>